<dbReference type="RefSeq" id="WP_344692924.1">
    <property type="nucleotide sequence ID" value="NZ_BAABBF010000003.1"/>
</dbReference>
<keyword evidence="2" id="KW-1185">Reference proteome</keyword>
<protein>
    <submittedName>
        <fullName evidence="1">Uncharacterized protein</fullName>
    </submittedName>
</protein>
<gene>
    <name evidence="1" type="ORF">GCM10022268_17030</name>
</gene>
<proteinExistence type="predicted"/>
<comment type="caution">
    <text evidence="1">The sequence shown here is derived from an EMBL/GenBank/DDBJ whole genome shotgun (WGS) entry which is preliminary data.</text>
</comment>
<dbReference type="EMBL" id="BAABBF010000003">
    <property type="protein sequence ID" value="GAA3708288.1"/>
    <property type="molecule type" value="Genomic_DNA"/>
</dbReference>
<reference evidence="2" key="1">
    <citation type="journal article" date="2019" name="Int. J. Syst. Evol. Microbiol.">
        <title>The Global Catalogue of Microorganisms (GCM) 10K type strain sequencing project: providing services to taxonomists for standard genome sequencing and annotation.</title>
        <authorList>
            <consortium name="The Broad Institute Genomics Platform"/>
            <consortium name="The Broad Institute Genome Sequencing Center for Infectious Disease"/>
            <person name="Wu L."/>
            <person name="Ma J."/>
        </authorList>
    </citation>
    <scope>NUCLEOTIDE SEQUENCE [LARGE SCALE GENOMIC DNA]</scope>
    <source>
        <strain evidence="2">JCM 17498</strain>
    </source>
</reference>
<organism evidence="1 2">
    <name type="scientific">Sphingomonas cynarae</name>
    <dbReference type="NCBI Taxonomy" id="930197"/>
    <lineage>
        <taxon>Bacteria</taxon>
        <taxon>Pseudomonadati</taxon>
        <taxon>Pseudomonadota</taxon>
        <taxon>Alphaproteobacteria</taxon>
        <taxon>Sphingomonadales</taxon>
        <taxon>Sphingomonadaceae</taxon>
        <taxon>Sphingomonas</taxon>
    </lineage>
</organism>
<name>A0ABP7DP89_9SPHN</name>
<accession>A0ABP7DP89</accession>
<sequence>MSRARTVPALMITPTHSRPEGACSIPMTETAIHTRALPEGHFAAIVMSRPESVGKLGLSVVAILDRDEVEEHIRLLRNAMEDAELLDAGLSTKHAQGPR</sequence>
<evidence type="ECO:0000313" key="2">
    <source>
        <dbReference type="Proteomes" id="UP001500523"/>
    </source>
</evidence>
<evidence type="ECO:0000313" key="1">
    <source>
        <dbReference type="EMBL" id="GAA3708288.1"/>
    </source>
</evidence>
<dbReference type="Proteomes" id="UP001500523">
    <property type="component" value="Unassembled WGS sequence"/>
</dbReference>